<reference evidence="2 3" key="1">
    <citation type="submission" date="2021-01" db="EMBL/GenBank/DDBJ databases">
        <title>Whole genome shotgun sequence of Asanoa siamensis NBRC 107932.</title>
        <authorList>
            <person name="Komaki H."/>
            <person name="Tamura T."/>
        </authorList>
    </citation>
    <scope>NUCLEOTIDE SEQUENCE [LARGE SCALE GENOMIC DNA]</scope>
    <source>
        <strain evidence="2 3">NBRC 107932</strain>
    </source>
</reference>
<comment type="caution">
    <text evidence="2">The sequence shown here is derived from an EMBL/GenBank/DDBJ whole genome shotgun (WGS) entry which is preliminary data.</text>
</comment>
<gene>
    <name evidence="2" type="ORF">Asi02nite_24420</name>
</gene>
<dbReference type="Proteomes" id="UP000604117">
    <property type="component" value="Unassembled WGS sequence"/>
</dbReference>
<protein>
    <recommendedName>
        <fullName evidence="4">Pentapeptide repeat-containing protein</fullName>
    </recommendedName>
</protein>
<dbReference type="Gene3D" id="2.160.20.80">
    <property type="entry name" value="E3 ubiquitin-protein ligase SopA"/>
    <property type="match status" value="1"/>
</dbReference>
<keyword evidence="3" id="KW-1185">Reference proteome</keyword>
<dbReference type="Pfam" id="PF13576">
    <property type="entry name" value="Pentapeptide_3"/>
    <property type="match status" value="2"/>
</dbReference>
<accession>A0ABQ4CNQ7</accession>
<keyword evidence="1" id="KW-0472">Membrane</keyword>
<sequence>MWTRGPATAGEDRLPWLVTDRGIATAVVATMALGLTALLWMLQVAGDAPTAAQRSTLRIDAIKYGVGYVAAAGGLAALLLAVRRQRLAERAYELAQQTQAHTEQDARERRVTELYTKAVELLGSPDAAVRLGALYALDRLAQDNVGQRQPIVNVVCALLRMPFAPPVAPGQRGARNGGRDPNEQLQVRVTAQGILTRHLCCPPGSADADVAGSPEQTFWPGIDIDLTGARLVDWSIERGRLHRAVFTRATFDGRTRFDSASFADAASFAGAVFAAQVDFGKVRFDGPARFDDVRFQGVVTFEEASFGAVADFDRAVFAHDAEFSDVVFGRAAGFAAATFLGRALFRTARFTGVGGFRETTFHRRANFSAVSFAEAAAFSDAKFHRDAEFDHAEFGGEAWFTDAEFATEPDFTDARRADRTRHADWPAGWRETTDPTDLKGGRLLPVEAAQPSD</sequence>
<evidence type="ECO:0000256" key="1">
    <source>
        <dbReference type="SAM" id="Phobius"/>
    </source>
</evidence>
<keyword evidence="1" id="KW-1133">Transmembrane helix</keyword>
<evidence type="ECO:0008006" key="4">
    <source>
        <dbReference type="Google" id="ProtNLM"/>
    </source>
</evidence>
<dbReference type="EMBL" id="BONE01000016">
    <property type="protein sequence ID" value="GIF72924.1"/>
    <property type="molecule type" value="Genomic_DNA"/>
</dbReference>
<evidence type="ECO:0000313" key="2">
    <source>
        <dbReference type="EMBL" id="GIF72924.1"/>
    </source>
</evidence>
<organism evidence="2 3">
    <name type="scientific">Asanoa siamensis</name>
    <dbReference type="NCBI Taxonomy" id="926357"/>
    <lineage>
        <taxon>Bacteria</taxon>
        <taxon>Bacillati</taxon>
        <taxon>Actinomycetota</taxon>
        <taxon>Actinomycetes</taxon>
        <taxon>Micromonosporales</taxon>
        <taxon>Micromonosporaceae</taxon>
        <taxon>Asanoa</taxon>
    </lineage>
</organism>
<feature type="transmembrane region" description="Helical" evidence="1">
    <location>
        <begin position="23"/>
        <end position="42"/>
    </location>
</feature>
<feature type="transmembrane region" description="Helical" evidence="1">
    <location>
        <begin position="62"/>
        <end position="82"/>
    </location>
</feature>
<dbReference type="RefSeq" id="WP_203712626.1">
    <property type="nucleotide sequence ID" value="NZ_BONE01000016.1"/>
</dbReference>
<keyword evidence="1" id="KW-0812">Transmembrane</keyword>
<name>A0ABQ4CNQ7_9ACTN</name>
<dbReference type="InterPro" id="IPR001646">
    <property type="entry name" value="5peptide_repeat"/>
</dbReference>
<evidence type="ECO:0000313" key="3">
    <source>
        <dbReference type="Proteomes" id="UP000604117"/>
    </source>
</evidence>
<proteinExistence type="predicted"/>